<dbReference type="CDD" id="cd01392">
    <property type="entry name" value="HTH_LacI"/>
    <property type="match status" value="1"/>
</dbReference>
<dbReference type="InterPro" id="IPR028082">
    <property type="entry name" value="Peripla_BP_I"/>
</dbReference>
<keyword evidence="7" id="KW-1185">Reference proteome</keyword>
<comment type="caution">
    <text evidence="6">The sequence shown here is derived from an EMBL/GenBank/DDBJ whole genome shotgun (WGS) entry which is preliminary data.</text>
</comment>
<organism evidence="6 7">
    <name type="scientific">Saccharopolyspora montiporae</name>
    <dbReference type="NCBI Taxonomy" id="2781240"/>
    <lineage>
        <taxon>Bacteria</taxon>
        <taxon>Bacillati</taxon>
        <taxon>Actinomycetota</taxon>
        <taxon>Actinomycetes</taxon>
        <taxon>Pseudonocardiales</taxon>
        <taxon>Pseudonocardiaceae</taxon>
        <taxon>Saccharopolyspora</taxon>
    </lineage>
</organism>
<keyword evidence="3" id="KW-0804">Transcription</keyword>
<dbReference type="Proteomes" id="UP000598360">
    <property type="component" value="Unassembled WGS sequence"/>
</dbReference>
<gene>
    <name evidence="6" type="ORF">IQ251_12450</name>
</gene>
<dbReference type="CDD" id="cd06267">
    <property type="entry name" value="PBP1_LacI_sugar_binding-like"/>
    <property type="match status" value="1"/>
</dbReference>
<keyword evidence="1" id="KW-0805">Transcription regulation</keyword>
<dbReference type="SUPFAM" id="SSF47413">
    <property type="entry name" value="lambda repressor-like DNA-binding domains"/>
    <property type="match status" value="1"/>
</dbReference>
<evidence type="ECO:0000259" key="5">
    <source>
        <dbReference type="PROSITE" id="PS50932"/>
    </source>
</evidence>
<evidence type="ECO:0000313" key="7">
    <source>
        <dbReference type="Proteomes" id="UP000598360"/>
    </source>
</evidence>
<dbReference type="PANTHER" id="PTHR30146">
    <property type="entry name" value="LACI-RELATED TRANSCRIPTIONAL REPRESSOR"/>
    <property type="match status" value="1"/>
</dbReference>
<protein>
    <submittedName>
        <fullName evidence="6">LacI family DNA-binding transcriptional regulator</fullName>
    </submittedName>
</protein>
<evidence type="ECO:0000256" key="2">
    <source>
        <dbReference type="ARBA" id="ARBA00023125"/>
    </source>
</evidence>
<dbReference type="InterPro" id="IPR046335">
    <property type="entry name" value="LacI/GalR-like_sensor"/>
</dbReference>
<dbReference type="Pfam" id="PF13377">
    <property type="entry name" value="Peripla_BP_3"/>
    <property type="match status" value="1"/>
</dbReference>
<dbReference type="Pfam" id="PF00356">
    <property type="entry name" value="LacI"/>
    <property type="match status" value="1"/>
</dbReference>
<dbReference type="InterPro" id="IPR000843">
    <property type="entry name" value="HTH_LacI"/>
</dbReference>
<feature type="region of interest" description="Disordered" evidence="4">
    <location>
        <begin position="308"/>
        <end position="327"/>
    </location>
</feature>
<evidence type="ECO:0000256" key="3">
    <source>
        <dbReference type="ARBA" id="ARBA00023163"/>
    </source>
</evidence>
<dbReference type="Gene3D" id="1.10.260.40">
    <property type="entry name" value="lambda repressor-like DNA-binding domains"/>
    <property type="match status" value="1"/>
</dbReference>
<dbReference type="SMART" id="SM00354">
    <property type="entry name" value="HTH_LACI"/>
    <property type="match status" value="1"/>
</dbReference>
<dbReference type="GO" id="GO:0003700">
    <property type="term" value="F:DNA-binding transcription factor activity"/>
    <property type="evidence" value="ECO:0007669"/>
    <property type="project" value="TreeGrafter"/>
</dbReference>
<keyword evidence="2 6" id="KW-0238">DNA-binding</keyword>
<evidence type="ECO:0000256" key="1">
    <source>
        <dbReference type="ARBA" id="ARBA00023015"/>
    </source>
</evidence>
<dbReference type="AlphaFoldDB" id="A0A929B8K5"/>
<dbReference type="Gene3D" id="3.40.50.2300">
    <property type="match status" value="2"/>
</dbReference>
<feature type="domain" description="HTH lacI-type" evidence="5">
    <location>
        <begin position="1"/>
        <end position="53"/>
    </location>
</feature>
<name>A0A929B8K5_9PSEU</name>
<dbReference type="GO" id="GO:0000976">
    <property type="term" value="F:transcription cis-regulatory region binding"/>
    <property type="evidence" value="ECO:0007669"/>
    <property type="project" value="TreeGrafter"/>
</dbReference>
<proteinExistence type="predicted"/>
<evidence type="ECO:0000313" key="6">
    <source>
        <dbReference type="EMBL" id="MBE9375254.1"/>
    </source>
</evidence>
<dbReference type="PANTHER" id="PTHR30146:SF109">
    <property type="entry name" value="HTH-TYPE TRANSCRIPTIONAL REGULATOR GALS"/>
    <property type="match status" value="1"/>
</dbReference>
<dbReference type="EMBL" id="JADEYC010000019">
    <property type="protein sequence ID" value="MBE9375254.1"/>
    <property type="molecule type" value="Genomic_DNA"/>
</dbReference>
<dbReference type="PROSITE" id="PS50932">
    <property type="entry name" value="HTH_LACI_2"/>
    <property type="match status" value="1"/>
</dbReference>
<dbReference type="InterPro" id="IPR010982">
    <property type="entry name" value="Lambda_DNA-bd_dom_sf"/>
</dbReference>
<accession>A0A929B8K5</accession>
<dbReference type="SUPFAM" id="SSF53822">
    <property type="entry name" value="Periplasmic binding protein-like I"/>
    <property type="match status" value="1"/>
</dbReference>
<evidence type="ECO:0000256" key="4">
    <source>
        <dbReference type="SAM" id="MobiDB-lite"/>
    </source>
</evidence>
<sequence>MADVAAHVGVSRQLVSLVLGDRPGPNPKTREQILRAAEDLDYHADTAARLLRRQRSRQLGVLFTMEHALDAHIVEGIYTAAARFDYGVVLSAMLPARSLRAALDDLLGLRCEALVLIGLSAEAPAHLAKIAEQLPVVEIGQHTGAAGTDSVRTDDVAGARLAVDHLAGLGHRDILHVDGGELPGAAERRRGYTDAMRARGLTEHTEILGGDYTEESGARAARALLDRDRLPTAVLAGNDPCALGLQETLVRAGVRAPQDISIIGYDDSSTAALSFLDLTSVRQDAQQYADLAVRCAAERLDDGRTARRDIVLSPTLTERGSTGPPRP</sequence>
<reference evidence="6" key="1">
    <citation type="submission" date="2020-10" db="EMBL/GenBank/DDBJ databases">
        <title>Diversity and distribution of actinomycetes associated with coral in the coast of Hainan.</title>
        <authorList>
            <person name="Li F."/>
        </authorList>
    </citation>
    <scope>NUCLEOTIDE SEQUENCE</scope>
    <source>
        <strain evidence="6">HNM0983</strain>
    </source>
</reference>